<dbReference type="InterPro" id="IPR001789">
    <property type="entry name" value="Sig_transdc_resp-reg_receiver"/>
</dbReference>
<reference evidence="3 4" key="1">
    <citation type="submission" date="2019-08" db="EMBL/GenBank/DDBJ databases">
        <title>Professor.</title>
        <authorList>
            <person name="Park J.S."/>
        </authorList>
    </citation>
    <scope>NUCLEOTIDE SEQUENCE [LARGE SCALE GENOMIC DNA]</scope>
    <source>
        <strain evidence="3 4">176CP5-101</strain>
    </source>
</reference>
<dbReference type="AlphaFoldDB" id="A0A5C8V7H6"/>
<name>A0A5C8V7H6_9FLAO</name>
<protein>
    <submittedName>
        <fullName evidence="3">Response regulator</fullName>
    </submittedName>
</protein>
<dbReference type="SUPFAM" id="SSF52172">
    <property type="entry name" value="CheY-like"/>
    <property type="match status" value="1"/>
</dbReference>
<dbReference type="GO" id="GO:0000160">
    <property type="term" value="P:phosphorelay signal transduction system"/>
    <property type="evidence" value="ECO:0007669"/>
    <property type="project" value="InterPro"/>
</dbReference>
<dbReference type="Gene3D" id="3.40.50.2300">
    <property type="match status" value="1"/>
</dbReference>
<dbReference type="EMBL" id="VRUR01000001">
    <property type="protein sequence ID" value="TXN36748.1"/>
    <property type="molecule type" value="Genomic_DNA"/>
</dbReference>
<evidence type="ECO:0000313" key="3">
    <source>
        <dbReference type="EMBL" id="TXN36748.1"/>
    </source>
</evidence>
<keyword evidence="4" id="KW-1185">Reference proteome</keyword>
<keyword evidence="1" id="KW-0597">Phosphoprotein</keyword>
<sequence>MKYTTLVIDDSSIQRLATTVLVKNHPDLKLIGSYQNPYCGIKAVYDEKVDIVFLDVLMEHVDAFELLDNIEINAAIIMNSTWSDFAAKAFEYGIDDFLMKPMPKKRFNIAVDKIIKQIEQRKVVPPKVYLLSEVLSTFKEATIKK</sequence>
<evidence type="ECO:0000259" key="2">
    <source>
        <dbReference type="PROSITE" id="PS50110"/>
    </source>
</evidence>
<evidence type="ECO:0000256" key="1">
    <source>
        <dbReference type="PROSITE-ProRule" id="PRU00169"/>
    </source>
</evidence>
<gene>
    <name evidence="3" type="ORF">FVB32_00235</name>
</gene>
<organism evidence="3 4">
    <name type="scientific">Flagellimonas hymeniacidonis</name>
    <dbReference type="NCBI Taxonomy" id="2603628"/>
    <lineage>
        <taxon>Bacteria</taxon>
        <taxon>Pseudomonadati</taxon>
        <taxon>Bacteroidota</taxon>
        <taxon>Flavobacteriia</taxon>
        <taxon>Flavobacteriales</taxon>
        <taxon>Flavobacteriaceae</taxon>
        <taxon>Flagellimonas</taxon>
    </lineage>
</organism>
<comment type="caution">
    <text evidence="3">The sequence shown here is derived from an EMBL/GenBank/DDBJ whole genome shotgun (WGS) entry which is preliminary data.</text>
</comment>
<evidence type="ECO:0000313" key="4">
    <source>
        <dbReference type="Proteomes" id="UP000321456"/>
    </source>
</evidence>
<dbReference type="Pfam" id="PF00072">
    <property type="entry name" value="Response_reg"/>
    <property type="match status" value="1"/>
</dbReference>
<feature type="domain" description="Response regulatory" evidence="2">
    <location>
        <begin position="4"/>
        <end position="115"/>
    </location>
</feature>
<feature type="modified residue" description="4-aspartylphosphate" evidence="1">
    <location>
        <position position="55"/>
    </location>
</feature>
<proteinExistence type="predicted"/>
<dbReference type="RefSeq" id="WP_147740582.1">
    <property type="nucleotide sequence ID" value="NZ_VRUR01000001.1"/>
</dbReference>
<dbReference type="InterPro" id="IPR011006">
    <property type="entry name" value="CheY-like_superfamily"/>
</dbReference>
<accession>A0A5C8V7H6</accession>
<dbReference type="Proteomes" id="UP000321456">
    <property type="component" value="Unassembled WGS sequence"/>
</dbReference>
<dbReference type="PROSITE" id="PS50110">
    <property type="entry name" value="RESPONSE_REGULATORY"/>
    <property type="match status" value="1"/>
</dbReference>
<dbReference type="SMART" id="SM00448">
    <property type="entry name" value="REC"/>
    <property type="match status" value="1"/>
</dbReference>